<dbReference type="PANTHER" id="PTHR40115:SF1">
    <property type="entry name" value="INNER MEMBRANE PROTEIN WITH PEPSY TM HELIX"/>
    <property type="match status" value="1"/>
</dbReference>
<keyword evidence="1" id="KW-1133">Transmembrane helix</keyword>
<dbReference type="EMBL" id="CP002209">
    <property type="protein sequence ID" value="ADN75988.1"/>
    <property type="molecule type" value="Genomic_DNA"/>
</dbReference>
<dbReference type="KEGG" id="fbl:Fbal_1785"/>
<gene>
    <name evidence="2" type="ordered locus">Fbal_1785</name>
</gene>
<dbReference type="RefSeq" id="WP_013345294.1">
    <property type="nucleotide sequence ID" value="NC_014541.1"/>
</dbReference>
<dbReference type="HOGENOM" id="CLU_114004_0_0_6"/>
<keyword evidence="3" id="KW-1185">Reference proteome</keyword>
<dbReference type="Proteomes" id="UP000006683">
    <property type="component" value="Chromosome"/>
</dbReference>
<dbReference type="PANTHER" id="PTHR40115">
    <property type="entry name" value="INNER MEMBRANE PROTEIN WITH PEPSY TM HELIX"/>
    <property type="match status" value="1"/>
</dbReference>
<feature type="transmembrane region" description="Helical" evidence="1">
    <location>
        <begin position="154"/>
        <end position="178"/>
    </location>
</feature>
<evidence type="ECO:0000256" key="1">
    <source>
        <dbReference type="SAM" id="Phobius"/>
    </source>
</evidence>
<dbReference type="eggNOG" id="COG3295">
    <property type="taxonomic scope" value="Bacteria"/>
</dbReference>
<feature type="transmembrane region" description="Helical" evidence="1">
    <location>
        <begin position="14"/>
        <end position="36"/>
    </location>
</feature>
<protein>
    <submittedName>
        <fullName evidence="2">PepSY-associated TM helix domain protein</fullName>
    </submittedName>
</protein>
<keyword evidence="1" id="KW-0812">Transmembrane</keyword>
<dbReference type="AlphaFoldDB" id="E1SS33"/>
<sequence length="206" mass="22709">MLRSKPVQQWSRTLHIYVSMSLLLVVLFFAITGVTLNRPEWFVGEPQRIESELPLSPALLTADALRHPSGEQALLDALRQQGGLKGLASPLQIYTEVEDGELVEGEVTLDFKGPGYDASVYIDLLEPMAEVSVTDYGTVAWLNDLHKGRNTGAAWHWFIDLSAVLMVLFVLTGVVLLVPKKRTLRTAMAWTLVGSGATVSLYLMSL</sequence>
<proteinExistence type="predicted"/>
<organism evidence="2 3">
    <name type="scientific">Ferrimonas balearica (strain DSM 9799 / CCM 4581 / KCTC 23876 / PAT)</name>
    <dbReference type="NCBI Taxonomy" id="550540"/>
    <lineage>
        <taxon>Bacteria</taxon>
        <taxon>Pseudomonadati</taxon>
        <taxon>Pseudomonadota</taxon>
        <taxon>Gammaproteobacteria</taxon>
        <taxon>Alteromonadales</taxon>
        <taxon>Ferrimonadaceae</taxon>
        <taxon>Ferrimonas</taxon>
    </lineage>
</organism>
<dbReference type="OrthoDB" id="27171at2"/>
<evidence type="ECO:0000313" key="2">
    <source>
        <dbReference type="EMBL" id="ADN75988.1"/>
    </source>
</evidence>
<dbReference type="STRING" id="550540.Fbal_1785"/>
<keyword evidence="1" id="KW-0472">Membrane</keyword>
<evidence type="ECO:0000313" key="3">
    <source>
        <dbReference type="Proteomes" id="UP000006683"/>
    </source>
</evidence>
<reference evidence="2 3" key="1">
    <citation type="journal article" date="2010" name="Stand. Genomic Sci.">
        <title>Complete genome sequence of Ferrimonas balearica type strain (PAT).</title>
        <authorList>
            <person name="Nolan M."/>
            <person name="Sikorski J."/>
            <person name="Davenport K."/>
            <person name="Lucas S."/>
            <person name="Glavina Del Rio T."/>
            <person name="Tice H."/>
            <person name="Cheng J."/>
            <person name="Goodwin L."/>
            <person name="Pitluck S."/>
            <person name="Liolios K."/>
            <person name="Ivanova N."/>
            <person name="Mavromatis K."/>
            <person name="Ovchinnikova G."/>
            <person name="Pati A."/>
            <person name="Chen A."/>
            <person name="Palaniappan K."/>
            <person name="Land M."/>
            <person name="Hauser L."/>
            <person name="Chang Y."/>
            <person name="Jeffries C."/>
            <person name="Tapia R."/>
            <person name="Brettin T."/>
            <person name="Detter J."/>
            <person name="Han C."/>
            <person name="Yasawong M."/>
            <person name="Rohde M."/>
            <person name="Tindall B."/>
            <person name="Goker M."/>
            <person name="Woyke T."/>
            <person name="Bristow J."/>
            <person name="Eisen J."/>
            <person name="Markowitz V."/>
            <person name="Hugenholtz P."/>
            <person name="Kyrpides N."/>
            <person name="Klenk H."/>
            <person name="Lapidus A."/>
        </authorList>
    </citation>
    <scope>NUCLEOTIDE SEQUENCE [LARGE SCALE GENOMIC DNA]</scope>
    <source>
        <strain evidence="3">DSM 9799 / CCM 4581 / KCTC 23876 / PAT</strain>
    </source>
</reference>
<dbReference type="InterPro" id="IPR032307">
    <property type="entry name" value="PepSY_TM-like_2"/>
</dbReference>
<name>E1SS33_FERBD</name>
<accession>E1SS33</accession>
<dbReference type="GeneID" id="67181988"/>
<dbReference type="Pfam" id="PF16357">
    <property type="entry name" value="PepSY_TM_like_2"/>
    <property type="match status" value="1"/>
</dbReference>